<sequence>MATSSASSSKAEPSCPTVPSTRALTGHYRAGKNLYSVYKGSRGVVLNTPTPQEAQCPQPVARNPDFRRPTYITPRMPYHVFIPKYNPWHGPLLGVLDYTFENLPIVQYGEVWSLDRDIVQGWRDFEDCLRSVGRELPWLTSKPFPQQIEPWFIPGRSHYSLYYRTEKGARSAVWRCRKNFLPLFGCVSMGLWFMAHEEAEEAEAALGIASDRRPEQPPEKQIPWRQALTEKLNILPSWIDALETSGANDWQIPRVGALIDLRSDEVLRSAERTHLEWLIYSILKSGAPIPLYFNWGPIPTSISISYATPQYLQLLNLVPDSRQIDQLAGLHGDVAFSPLTRHENGFQPARSTAPPVPASAAAKADFYIPHDRRLPPARSRAAPVPSHAAAKTQFFIPRDGKDTRLDFPPGDREDMRLDLPPDDREDILLAFPLSTPAAVKGTASVWRVIFARREQENDRQSAKESPQDKTARMQRVDNAKRGQAPGKKGARVYVWAKEETDNGFYIRRPGGRNNYQSLFENYPPSQRRYDSFHDEWDLCSAFGDDGDDGPNDQDMDFDDDGVDDYGYLEANADRPVVDDAPSALPLVNVRPASERDLQRIYLEFGSGAQDDRPLYQPIAGDLNTALYKRFGFLMGQSRRTPSRTVEMSVVASLVGLQDINANFVNVMATFFGQCLEAKNSDDLDEALFDLHHRDRSPLFKPWPFVIRRENLTNTLDQSTNVYYVICDNDSASCMGSETLLLQQAADVVEIIRQGWGPRVKDIAKNLLMRGIPFRIAVMDSIELMRPSQVPSQVAVPGQHRRAVNVNSGLGFRPENCFIPAGVA</sequence>
<accession>A0A8H7DCZ9</accession>
<keyword evidence="3" id="KW-1185">Reference proteome</keyword>
<name>A0A8H7DCZ9_9AGAR</name>
<feature type="region of interest" description="Disordered" evidence="1">
    <location>
        <begin position="1"/>
        <end position="20"/>
    </location>
</feature>
<protein>
    <submittedName>
        <fullName evidence="2">Uncharacterized protein</fullName>
    </submittedName>
</protein>
<feature type="region of interest" description="Disordered" evidence="1">
    <location>
        <begin position="454"/>
        <end position="488"/>
    </location>
</feature>
<evidence type="ECO:0000256" key="1">
    <source>
        <dbReference type="SAM" id="MobiDB-lite"/>
    </source>
</evidence>
<dbReference type="AlphaFoldDB" id="A0A8H7DCZ9"/>
<evidence type="ECO:0000313" key="2">
    <source>
        <dbReference type="EMBL" id="KAF7370914.1"/>
    </source>
</evidence>
<dbReference type="EMBL" id="JACAZH010000004">
    <property type="protein sequence ID" value="KAF7370914.1"/>
    <property type="molecule type" value="Genomic_DNA"/>
</dbReference>
<feature type="compositionally biased region" description="Low complexity" evidence="1">
    <location>
        <begin position="1"/>
        <end position="14"/>
    </location>
</feature>
<evidence type="ECO:0000313" key="3">
    <source>
        <dbReference type="Proteomes" id="UP000623467"/>
    </source>
</evidence>
<comment type="caution">
    <text evidence="2">The sequence shown here is derived from an EMBL/GenBank/DDBJ whole genome shotgun (WGS) entry which is preliminary data.</text>
</comment>
<proteinExistence type="predicted"/>
<gene>
    <name evidence="2" type="ORF">MSAN_00725300</name>
</gene>
<feature type="region of interest" description="Disordered" evidence="1">
    <location>
        <begin position="399"/>
        <end position="418"/>
    </location>
</feature>
<feature type="compositionally biased region" description="Basic and acidic residues" evidence="1">
    <location>
        <begin position="454"/>
        <end position="480"/>
    </location>
</feature>
<dbReference type="Proteomes" id="UP000623467">
    <property type="component" value="Unassembled WGS sequence"/>
</dbReference>
<reference evidence="2" key="1">
    <citation type="submission" date="2020-05" db="EMBL/GenBank/DDBJ databases">
        <title>Mycena genomes resolve the evolution of fungal bioluminescence.</title>
        <authorList>
            <person name="Tsai I.J."/>
        </authorList>
    </citation>
    <scope>NUCLEOTIDE SEQUENCE</scope>
    <source>
        <strain evidence="2">160909Yilan</strain>
    </source>
</reference>
<organism evidence="2 3">
    <name type="scientific">Mycena sanguinolenta</name>
    <dbReference type="NCBI Taxonomy" id="230812"/>
    <lineage>
        <taxon>Eukaryota</taxon>
        <taxon>Fungi</taxon>
        <taxon>Dikarya</taxon>
        <taxon>Basidiomycota</taxon>
        <taxon>Agaricomycotina</taxon>
        <taxon>Agaricomycetes</taxon>
        <taxon>Agaricomycetidae</taxon>
        <taxon>Agaricales</taxon>
        <taxon>Marasmiineae</taxon>
        <taxon>Mycenaceae</taxon>
        <taxon>Mycena</taxon>
    </lineage>
</organism>
<dbReference type="OrthoDB" id="3237250at2759"/>